<comment type="caution">
    <text evidence="2">The sequence shown here is derived from an EMBL/GenBank/DDBJ whole genome shotgun (WGS) entry which is preliminary data.</text>
</comment>
<sequence length="173" mass="19257">MTFLVCMLALLYVVDAETICSDGRACPEGTKCCTTHEGVIRCCDLDDSFSEYVKTKKSLRVVPSNPPHLFTNESDPQNAFSYCYEDINCKQGTCCGSNCCPHKYAKCCQSGCCKFLQKCCPPVKKNGREWCCESGERCGTYIEGICLDKGSSLAPQFIMVLVFASMRIWLLKL</sequence>
<reference evidence="2" key="2">
    <citation type="submission" date="2020-06" db="EMBL/GenBank/DDBJ databases">
        <authorList>
            <person name="Sheffer M."/>
        </authorList>
    </citation>
    <scope>NUCLEOTIDE SEQUENCE</scope>
</reference>
<dbReference type="Proteomes" id="UP000807504">
    <property type="component" value="Unassembled WGS sequence"/>
</dbReference>
<feature type="signal peptide" evidence="1">
    <location>
        <begin position="1"/>
        <end position="16"/>
    </location>
</feature>
<evidence type="ECO:0000256" key="1">
    <source>
        <dbReference type="SAM" id="SignalP"/>
    </source>
</evidence>
<dbReference type="AlphaFoldDB" id="A0A8T0EM45"/>
<evidence type="ECO:0000313" key="3">
    <source>
        <dbReference type="Proteomes" id="UP000807504"/>
    </source>
</evidence>
<evidence type="ECO:0008006" key="4">
    <source>
        <dbReference type="Google" id="ProtNLM"/>
    </source>
</evidence>
<feature type="chain" id="PRO_5035739465" description="Granulin" evidence="1">
    <location>
        <begin position="17"/>
        <end position="173"/>
    </location>
</feature>
<accession>A0A8T0EM45</accession>
<evidence type="ECO:0000313" key="2">
    <source>
        <dbReference type="EMBL" id="KAF8773269.1"/>
    </source>
</evidence>
<gene>
    <name evidence="2" type="ORF">HNY73_015942</name>
</gene>
<keyword evidence="3" id="KW-1185">Reference proteome</keyword>
<keyword evidence="1" id="KW-0732">Signal</keyword>
<reference evidence="2" key="1">
    <citation type="journal article" date="2020" name="bioRxiv">
        <title>Chromosome-level reference genome of the European wasp spider Argiope bruennichi: a resource for studies on range expansion and evolutionary adaptation.</title>
        <authorList>
            <person name="Sheffer M.M."/>
            <person name="Hoppe A."/>
            <person name="Krehenwinkel H."/>
            <person name="Uhl G."/>
            <person name="Kuss A.W."/>
            <person name="Jensen L."/>
            <person name="Jensen C."/>
            <person name="Gillespie R.G."/>
            <person name="Hoff K.J."/>
            <person name="Prost S."/>
        </authorList>
    </citation>
    <scope>NUCLEOTIDE SEQUENCE</scope>
</reference>
<proteinExistence type="predicted"/>
<protein>
    <recommendedName>
        <fullName evidence="4">Granulin</fullName>
    </recommendedName>
</protein>
<organism evidence="2 3">
    <name type="scientific">Argiope bruennichi</name>
    <name type="common">Wasp spider</name>
    <name type="synonym">Aranea bruennichi</name>
    <dbReference type="NCBI Taxonomy" id="94029"/>
    <lineage>
        <taxon>Eukaryota</taxon>
        <taxon>Metazoa</taxon>
        <taxon>Ecdysozoa</taxon>
        <taxon>Arthropoda</taxon>
        <taxon>Chelicerata</taxon>
        <taxon>Arachnida</taxon>
        <taxon>Araneae</taxon>
        <taxon>Araneomorphae</taxon>
        <taxon>Entelegynae</taxon>
        <taxon>Araneoidea</taxon>
        <taxon>Araneidae</taxon>
        <taxon>Argiope</taxon>
    </lineage>
</organism>
<dbReference type="EMBL" id="JABXBU010002227">
    <property type="protein sequence ID" value="KAF8773269.1"/>
    <property type="molecule type" value="Genomic_DNA"/>
</dbReference>
<name>A0A8T0EM45_ARGBR</name>